<organism evidence="1 2">
    <name type="scientific">Acinetobacter rudis</name>
    <dbReference type="NCBI Taxonomy" id="632955"/>
    <lineage>
        <taxon>Bacteria</taxon>
        <taxon>Pseudomonadati</taxon>
        <taxon>Pseudomonadota</taxon>
        <taxon>Gammaproteobacteria</taxon>
        <taxon>Moraxellales</taxon>
        <taxon>Moraxellaceae</taxon>
        <taxon>Acinetobacter</taxon>
    </lineage>
</organism>
<gene>
    <name evidence="1" type="ORF">RFH47_02070</name>
</gene>
<sequence length="114" mass="13395">MFFSSLLPNHTTLQMVLKQNEQVTELVNRQGHSFQQYKLGVLSKQCFNMTNPLYYSVTGYLGFNFFHHVSTVLKQLHVQMLGLKVIFQQIYFALKRYALVLSSRQPLPRFNSLY</sequence>
<dbReference type="EMBL" id="JAVIDL010000003">
    <property type="protein sequence ID" value="MDQ8934531.1"/>
    <property type="molecule type" value="Genomic_DNA"/>
</dbReference>
<evidence type="ECO:0000313" key="2">
    <source>
        <dbReference type="Proteomes" id="UP001243844"/>
    </source>
</evidence>
<protein>
    <submittedName>
        <fullName evidence="1">Uncharacterized protein</fullName>
    </submittedName>
</protein>
<dbReference type="AlphaFoldDB" id="A0AAW8J3F8"/>
<reference evidence="1" key="1">
    <citation type="submission" date="2023-08" db="EMBL/GenBank/DDBJ databases">
        <title>Emergence of clinically-relevant ST2 carbapenem-resistant Acinetobacter baumannii strains in hospital sewages in Zhejiang, East of China.</title>
        <authorList>
            <person name="Kaichao C."/>
            <person name="Zhang R."/>
        </authorList>
    </citation>
    <scope>NUCLEOTIDE SEQUENCE</scope>
    <source>
        <strain evidence="1">M-RB-37</strain>
    </source>
</reference>
<accession>A0AAW8J3F8</accession>
<dbReference type="Proteomes" id="UP001243844">
    <property type="component" value="Unassembled WGS sequence"/>
</dbReference>
<name>A0AAW8J3F8_9GAMM</name>
<evidence type="ECO:0000313" key="1">
    <source>
        <dbReference type="EMBL" id="MDQ8934531.1"/>
    </source>
</evidence>
<dbReference type="RefSeq" id="WP_308980833.1">
    <property type="nucleotide sequence ID" value="NZ_JAVIDL010000003.1"/>
</dbReference>
<proteinExistence type="predicted"/>
<comment type="caution">
    <text evidence="1">The sequence shown here is derived from an EMBL/GenBank/DDBJ whole genome shotgun (WGS) entry which is preliminary data.</text>
</comment>